<dbReference type="PANTHER" id="PTHR30532">
    <property type="entry name" value="IRON III DICITRATE-BINDING PERIPLASMIC PROTEIN"/>
    <property type="match status" value="1"/>
</dbReference>
<feature type="domain" description="Fe/B12 periplasmic-binding" evidence="7">
    <location>
        <begin position="64"/>
        <end position="325"/>
    </location>
</feature>
<dbReference type="CDD" id="cd01138">
    <property type="entry name" value="FeuA"/>
    <property type="match status" value="1"/>
</dbReference>
<dbReference type="GO" id="GO:1901678">
    <property type="term" value="P:iron coordination entity transport"/>
    <property type="evidence" value="ECO:0007669"/>
    <property type="project" value="UniProtKB-ARBA"/>
</dbReference>
<feature type="coiled-coil region" evidence="5">
    <location>
        <begin position="173"/>
        <end position="200"/>
    </location>
</feature>
<dbReference type="AlphaFoldDB" id="A0AAW5AYP4"/>
<sequence length="325" mass="35714">MRMKLNKSFVLIGILFLVLLLAACGGNEDSENASEDGSNEETQEGQARTLTDAAGNEVEIPANPENVIASYLEDYLVALDITPVAQWSVRDGEDVQDYLQDDLGDVPTIPSDLPYEAVASFEPDLLIMDSAEMVEGNKYDQYSKIAPTYVVGNEQNNEWRAELEEVAKVFGKEDKAEQVLAEYEEKAASAKEEINTAIGSDSAVALWLFSDTFYIVNENLSSGDVLYNDLGITTPNVVKEISGDSVQNWSEISLEKLAELDADHIFLANDDSDSGSKMLEDPIWQNIPAVKKGNIYEFSGDSAWLYTGPIANSQIIDDVLKSVKE</sequence>
<dbReference type="Pfam" id="PF01497">
    <property type="entry name" value="Peripla_BP_2"/>
    <property type="match status" value="1"/>
</dbReference>
<comment type="similarity">
    <text evidence="2">Belongs to the bacterial solute-binding protein 8 family.</text>
</comment>
<comment type="subcellular location">
    <subcellularLocation>
        <location evidence="1">Cell membrane</location>
        <topology evidence="1">Lipid-anchor</topology>
    </subcellularLocation>
</comment>
<dbReference type="PROSITE" id="PS51257">
    <property type="entry name" value="PROKAR_LIPOPROTEIN"/>
    <property type="match status" value="1"/>
</dbReference>
<reference evidence="8 9" key="1">
    <citation type="journal article" date="2022" name="Evol. Bioinform. Online">
        <title>Draft Genome Sequence of Oceanobacillus jordanicus Strain GSFE11, a Halotolerant Plant Growth-Promoting Bacterial Endophyte Isolated From the Jordan Valley.</title>
        <authorList>
            <person name="Alhindi T."/>
            <person name="Albdaiwi R."/>
        </authorList>
    </citation>
    <scope>NUCLEOTIDE SEQUENCE [LARGE SCALE GENOMIC DNA]</scope>
    <source>
        <strain evidence="8 9">GSFE11</strain>
    </source>
</reference>
<feature type="region of interest" description="Disordered" evidence="6">
    <location>
        <begin position="28"/>
        <end position="55"/>
    </location>
</feature>
<dbReference type="InterPro" id="IPR051313">
    <property type="entry name" value="Bact_iron-sidero_bind"/>
</dbReference>
<evidence type="ECO:0000256" key="4">
    <source>
        <dbReference type="ARBA" id="ARBA00022729"/>
    </source>
</evidence>
<evidence type="ECO:0000313" key="8">
    <source>
        <dbReference type="EMBL" id="MCG3417726.1"/>
    </source>
</evidence>
<protein>
    <submittedName>
        <fullName evidence="8">ABC transporter substrate-binding protein</fullName>
    </submittedName>
</protein>
<keyword evidence="3" id="KW-0813">Transport</keyword>
<dbReference type="PANTHER" id="PTHR30532:SF26">
    <property type="entry name" value="IRON(3+)-HYDROXAMATE-BINDING PROTEIN FHUD"/>
    <property type="match status" value="1"/>
</dbReference>
<accession>A0AAW5AYP4</accession>
<feature type="compositionally biased region" description="Acidic residues" evidence="6">
    <location>
        <begin position="28"/>
        <end position="43"/>
    </location>
</feature>
<dbReference type="GO" id="GO:0030288">
    <property type="term" value="C:outer membrane-bounded periplasmic space"/>
    <property type="evidence" value="ECO:0007669"/>
    <property type="project" value="TreeGrafter"/>
</dbReference>
<keyword evidence="4" id="KW-0732">Signal</keyword>
<organism evidence="8 9">
    <name type="scientific">Oceanobacillus jordanicus</name>
    <dbReference type="NCBI Taxonomy" id="2867266"/>
    <lineage>
        <taxon>Bacteria</taxon>
        <taxon>Bacillati</taxon>
        <taxon>Bacillota</taxon>
        <taxon>Bacilli</taxon>
        <taxon>Bacillales</taxon>
        <taxon>Bacillaceae</taxon>
        <taxon>Oceanobacillus</taxon>
    </lineage>
</organism>
<dbReference type="PROSITE" id="PS50983">
    <property type="entry name" value="FE_B12_PBP"/>
    <property type="match status" value="1"/>
</dbReference>
<evidence type="ECO:0000256" key="1">
    <source>
        <dbReference type="ARBA" id="ARBA00004193"/>
    </source>
</evidence>
<dbReference type="InterPro" id="IPR002491">
    <property type="entry name" value="ABC_transptr_periplasmic_BD"/>
</dbReference>
<dbReference type="EMBL" id="JAIFZM010000001">
    <property type="protein sequence ID" value="MCG3417726.1"/>
    <property type="molecule type" value="Genomic_DNA"/>
</dbReference>
<evidence type="ECO:0000313" key="9">
    <source>
        <dbReference type="Proteomes" id="UP001199631"/>
    </source>
</evidence>
<dbReference type="Gene3D" id="3.40.50.1980">
    <property type="entry name" value="Nitrogenase molybdenum iron protein domain"/>
    <property type="match status" value="2"/>
</dbReference>
<evidence type="ECO:0000259" key="7">
    <source>
        <dbReference type="PROSITE" id="PS50983"/>
    </source>
</evidence>
<evidence type="ECO:0000256" key="3">
    <source>
        <dbReference type="ARBA" id="ARBA00022448"/>
    </source>
</evidence>
<proteinExistence type="inferred from homology"/>
<gene>
    <name evidence="8" type="ORF">K3T81_01070</name>
</gene>
<dbReference type="SUPFAM" id="SSF53807">
    <property type="entry name" value="Helical backbone' metal receptor"/>
    <property type="match status" value="1"/>
</dbReference>
<evidence type="ECO:0000256" key="6">
    <source>
        <dbReference type="SAM" id="MobiDB-lite"/>
    </source>
</evidence>
<evidence type="ECO:0000256" key="5">
    <source>
        <dbReference type="SAM" id="Coils"/>
    </source>
</evidence>
<comment type="caution">
    <text evidence="8">The sequence shown here is derived from an EMBL/GenBank/DDBJ whole genome shotgun (WGS) entry which is preliminary data.</text>
</comment>
<keyword evidence="5" id="KW-0175">Coiled coil</keyword>
<name>A0AAW5AYP4_9BACI</name>
<dbReference type="Proteomes" id="UP001199631">
    <property type="component" value="Unassembled WGS sequence"/>
</dbReference>
<evidence type="ECO:0000256" key="2">
    <source>
        <dbReference type="ARBA" id="ARBA00008814"/>
    </source>
</evidence>
<keyword evidence="9" id="KW-1185">Reference proteome</keyword>
<dbReference type="GO" id="GO:0005886">
    <property type="term" value="C:plasma membrane"/>
    <property type="evidence" value="ECO:0007669"/>
    <property type="project" value="UniProtKB-SubCell"/>
</dbReference>